<evidence type="ECO:0000256" key="6">
    <source>
        <dbReference type="SAM" id="MobiDB-lite"/>
    </source>
</evidence>
<feature type="transmembrane region" description="Helical" evidence="7">
    <location>
        <begin position="356"/>
        <end position="375"/>
    </location>
</feature>
<name>A0A060T5B6_BLAAD</name>
<reference evidence="8" key="1">
    <citation type="submission" date="2014-02" db="EMBL/GenBank/DDBJ databases">
        <authorList>
            <person name="Genoscope - CEA"/>
        </authorList>
    </citation>
    <scope>NUCLEOTIDE SEQUENCE</scope>
    <source>
        <strain evidence="8">LS3</strain>
    </source>
</reference>
<feature type="transmembrane region" description="Helical" evidence="7">
    <location>
        <begin position="222"/>
        <end position="242"/>
    </location>
</feature>
<evidence type="ECO:0000256" key="1">
    <source>
        <dbReference type="ARBA" id="ARBA00004141"/>
    </source>
</evidence>
<evidence type="ECO:0000256" key="3">
    <source>
        <dbReference type="ARBA" id="ARBA00022692"/>
    </source>
</evidence>
<keyword evidence="4 7" id="KW-1133">Transmembrane helix</keyword>
<reference evidence="8" key="2">
    <citation type="submission" date="2014-06" db="EMBL/GenBank/DDBJ databases">
        <title>The complete genome of Blastobotrys (Arxula) adeninivorans LS3 - a yeast of biotechnological interest.</title>
        <authorList>
            <person name="Kunze G."/>
            <person name="Gaillardin C."/>
            <person name="Czernicka M."/>
            <person name="Durrens P."/>
            <person name="Martin T."/>
            <person name="Boer E."/>
            <person name="Gabaldon T."/>
            <person name="Cruz J."/>
            <person name="Talla E."/>
            <person name="Marck C."/>
            <person name="Goffeau A."/>
            <person name="Barbe V."/>
            <person name="Baret P."/>
            <person name="Baronian K."/>
            <person name="Beier S."/>
            <person name="Bleykasten C."/>
            <person name="Bode R."/>
            <person name="Casaregola S."/>
            <person name="Despons L."/>
            <person name="Fairhead C."/>
            <person name="Giersberg M."/>
            <person name="Gierski P."/>
            <person name="Hahnel U."/>
            <person name="Hartmann A."/>
            <person name="Jankowska D."/>
            <person name="Jubin C."/>
            <person name="Jung P."/>
            <person name="Lafontaine I."/>
            <person name="Leh-Louis V."/>
            <person name="Lemaire M."/>
            <person name="Marcet-Houben M."/>
            <person name="Mascher M."/>
            <person name="Morel G."/>
            <person name="Richard G.-F."/>
            <person name="Riechen J."/>
            <person name="Sacerdot C."/>
            <person name="Sarkar A."/>
            <person name="Savel G."/>
            <person name="Schacherer J."/>
            <person name="Sherman D."/>
            <person name="Straub M.-L."/>
            <person name="Stein N."/>
            <person name="Thierry A."/>
            <person name="Trautwein-Schult A."/>
            <person name="Westhof E."/>
            <person name="Worch S."/>
            <person name="Dujon B."/>
            <person name="Souciet J.-L."/>
            <person name="Wincker P."/>
            <person name="Scholz U."/>
            <person name="Neuveglise N."/>
        </authorList>
    </citation>
    <scope>NUCLEOTIDE SEQUENCE</scope>
    <source>
        <strain evidence="8">LS3</strain>
    </source>
</reference>
<dbReference type="AlphaFoldDB" id="A0A060T5B6"/>
<evidence type="ECO:0000256" key="7">
    <source>
        <dbReference type="SAM" id="Phobius"/>
    </source>
</evidence>
<dbReference type="GO" id="GO:0016020">
    <property type="term" value="C:membrane"/>
    <property type="evidence" value="ECO:0007669"/>
    <property type="project" value="UniProtKB-SubCell"/>
</dbReference>
<dbReference type="PANTHER" id="PTHR43791">
    <property type="entry name" value="PERMEASE-RELATED"/>
    <property type="match status" value="1"/>
</dbReference>
<feature type="transmembrane region" description="Helical" evidence="7">
    <location>
        <begin position="60"/>
        <end position="77"/>
    </location>
</feature>
<keyword evidence="5 7" id="KW-0472">Membrane</keyword>
<proteinExistence type="predicted"/>
<keyword evidence="3 7" id="KW-0812">Transmembrane</keyword>
<feature type="transmembrane region" description="Helical" evidence="7">
    <location>
        <begin position="448"/>
        <end position="469"/>
    </location>
</feature>
<dbReference type="PhylomeDB" id="A0A060T5B6"/>
<evidence type="ECO:0000256" key="4">
    <source>
        <dbReference type="ARBA" id="ARBA00022989"/>
    </source>
</evidence>
<gene>
    <name evidence="8" type="ORF">GNLVRS02_ARAD1C04268g</name>
</gene>
<dbReference type="InterPro" id="IPR011701">
    <property type="entry name" value="MFS"/>
</dbReference>
<dbReference type="EMBL" id="HG937693">
    <property type="protein sequence ID" value="CDP34082.1"/>
    <property type="molecule type" value="Genomic_DNA"/>
</dbReference>
<dbReference type="FunFam" id="1.20.1250.20:FF:000013">
    <property type="entry name" value="MFS general substrate transporter"/>
    <property type="match status" value="1"/>
</dbReference>
<feature type="region of interest" description="Disordered" evidence="6">
    <location>
        <begin position="1"/>
        <end position="29"/>
    </location>
</feature>
<dbReference type="InterPro" id="IPR036259">
    <property type="entry name" value="MFS_trans_sf"/>
</dbReference>
<dbReference type="SUPFAM" id="SSF103473">
    <property type="entry name" value="MFS general substrate transporter"/>
    <property type="match status" value="1"/>
</dbReference>
<feature type="compositionally biased region" description="Basic and acidic residues" evidence="6">
    <location>
        <begin position="9"/>
        <end position="18"/>
    </location>
</feature>
<dbReference type="FunFam" id="1.20.1250.20:FF:000018">
    <property type="entry name" value="MFS transporter permease"/>
    <property type="match status" value="1"/>
</dbReference>
<protein>
    <submittedName>
        <fullName evidence="8">ARAD1C04268p</fullName>
    </submittedName>
</protein>
<dbReference type="Gene3D" id="1.20.1250.20">
    <property type="entry name" value="MFS general substrate transporter like domains"/>
    <property type="match status" value="2"/>
</dbReference>
<keyword evidence="2" id="KW-0813">Transport</keyword>
<organism evidence="8">
    <name type="scientific">Blastobotrys adeninivorans</name>
    <name type="common">Yeast</name>
    <name type="synonym">Arxula adeninivorans</name>
    <dbReference type="NCBI Taxonomy" id="409370"/>
    <lineage>
        <taxon>Eukaryota</taxon>
        <taxon>Fungi</taxon>
        <taxon>Dikarya</taxon>
        <taxon>Ascomycota</taxon>
        <taxon>Saccharomycotina</taxon>
        <taxon>Dipodascomycetes</taxon>
        <taxon>Dipodascales</taxon>
        <taxon>Trichomonascaceae</taxon>
        <taxon>Blastobotrys</taxon>
    </lineage>
</organism>
<feature type="transmembrane region" description="Helical" evidence="7">
    <location>
        <begin position="292"/>
        <end position="312"/>
    </location>
</feature>
<dbReference type="PANTHER" id="PTHR43791:SF36">
    <property type="entry name" value="TRANSPORTER, PUTATIVE (AFU_ORTHOLOGUE AFUA_6G08340)-RELATED"/>
    <property type="match status" value="1"/>
</dbReference>
<feature type="transmembrane region" description="Helical" evidence="7">
    <location>
        <begin position="129"/>
        <end position="149"/>
    </location>
</feature>
<evidence type="ECO:0000313" key="8">
    <source>
        <dbReference type="EMBL" id="CDP34082.1"/>
    </source>
</evidence>
<feature type="transmembrane region" description="Helical" evidence="7">
    <location>
        <begin position="415"/>
        <end position="436"/>
    </location>
</feature>
<dbReference type="Pfam" id="PF07690">
    <property type="entry name" value="MFS_1"/>
    <property type="match status" value="1"/>
</dbReference>
<evidence type="ECO:0000256" key="2">
    <source>
        <dbReference type="ARBA" id="ARBA00022448"/>
    </source>
</evidence>
<evidence type="ECO:0000256" key="5">
    <source>
        <dbReference type="ARBA" id="ARBA00023136"/>
    </source>
</evidence>
<feature type="transmembrane region" description="Helical" evidence="7">
    <location>
        <begin position="155"/>
        <end position="178"/>
    </location>
</feature>
<feature type="transmembrane region" description="Helical" evidence="7">
    <location>
        <begin position="190"/>
        <end position="210"/>
    </location>
</feature>
<comment type="subcellular location">
    <subcellularLocation>
        <location evidence="1">Membrane</location>
        <topology evidence="1">Multi-pass membrane protein</topology>
    </subcellularLocation>
</comment>
<accession>A0A060T5B6</accession>
<dbReference type="GO" id="GO:0022857">
    <property type="term" value="F:transmembrane transporter activity"/>
    <property type="evidence" value="ECO:0007669"/>
    <property type="project" value="InterPro"/>
</dbReference>
<feature type="transmembrane region" description="Helical" evidence="7">
    <location>
        <begin position="332"/>
        <end position="349"/>
    </location>
</feature>
<feature type="transmembrane region" description="Helical" evidence="7">
    <location>
        <begin position="103"/>
        <end position="122"/>
    </location>
</feature>
<feature type="transmembrane region" description="Helical" evidence="7">
    <location>
        <begin position="381"/>
        <end position="403"/>
    </location>
</feature>
<sequence length="508" mass="56350">MTTQVEEVDATRAQEQGEKLAPTTTQISIDPEKQPEVREAIVSVGYQYTPEEEKKVVRKLDWNILTYVSALYLLSYLDRGNIGNANTAGMSDDLGITGSQYEWFLTIFYISYIVFEFMTLLWKILPPRFYVPCVVIGWGVISTCTGAVQNWSGMMALRFLLGICEAGFGPGVPYYLSFFYYRHEIGRRTGIFIAVSPLASAFSGALAYGITSHKLAIASWRVLFIVEGLPTILVGIIGFFVLPNDANSCRFLNEDEKKIAAARTVRQTGRVDRGGRSINFKEILQTILDVKCLVPCLIFFSINVGFSSLPVFMPAIIEGMGFESVRANGLSAPPYVVTTVVVVLMSFLSDRIMQRGYLICAISIVGAVGYLLLAVCKSTGVRYFAVYLASAGVFPCVPILMTWQGNNQGSDTKKGTAFMLLQMIGQCGPLLGTRIFPKTDGPYYTKGLWISFGFQCLVAALTLFLRFYLKWQNRKLDEKYGPAEGNPLDAVDAMGMEGDENPNFRYIL</sequence>